<dbReference type="RefSeq" id="WP_153418347.1">
    <property type="nucleotide sequence ID" value="NZ_WFLM01000001.1"/>
</dbReference>
<proteinExistence type="predicted"/>
<accession>A0A6N6W0K5</accession>
<sequence>MKYLERASDILKKELNKYIFYFSHDNLIDENAILYQKEFEKEQFLIKNDQIKLAQLKNDRFYCFYNKKELLMNKDFFFEGTRNPNNHKKEIICKGIYLPFIEDEITGLKIERKGIFLGNLFIDYGVSKNLLLFTQELSGCSVFIMFSQTHIYFIHSNLKMKHVNEVDVEGSRKYVIELSKRLGCYKIKELNKTIYFKGIEHLRAKNSVSCFACILVEDSFLSKKDELSIFYQVRNDDTNKILATGIIN</sequence>
<dbReference type="Proteomes" id="UP000437748">
    <property type="component" value="Unassembled WGS sequence"/>
</dbReference>
<keyword evidence="2" id="KW-1185">Reference proteome</keyword>
<reference evidence="1 2" key="1">
    <citation type="submission" date="2019-10" db="EMBL/GenBank/DDBJ databases">
        <title>New species of Slilvanegrellaceae.</title>
        <authorList>
            <person name="Pitt A."/>
            <person name="Hahn M.W."/>
        </authorList>
    </citation>
    <scope>NUCLEOTIDE SEQUENCE [LARGE SCALE GENOMIC DNA]</scope>
    <source>
        <strain evidence="1 2">SP-Ram-0.45-NSY-1</strain>
    </source>
</reference>
<protein>
    <submittedName>
        <fullName evidence="1">Uncharacterized protein</fullName>
    </submittedName>
</protein>
<name>A0A6N6W0K5_9BACT</name>
<dbReference type="EMBL" id="WFLM01000001">
    <property type="protein sequence ID" value="KAB8040828.1"/>
    <property type="molecule type" value="Genomic_DNA"/>
</dbReference>
<organism evidence="1 2">
    <name type="scientific">Silvanigrella paludirubra</name>
    <dbReference type="NCBI Taxonomy" id="2499159"/>
    <lineage>
        <taxon>Bacteria</taxon>
        <taxon>Pseudomonadati</taxon>
        <taxon>Bdellovibrionota</taxon>
        <taxon>Oligoflexia</taxon>
        <taxon>Silvanigrellales</taxon>
        <taxon>Silvanigrellaceae</taxon>
        <taxon>Silvanigrella</taxon>
    </lineage>
</organism>
<comment type="caution">
    <text evidence="1">The sequence shown here is derived from an EMBL/GenBank/DDBJ whole genome shotgun (WGS) entry which is preliminary data.</text>
</comment>
<gene>
    <name evidence="1" type="ORF">GCL60_02560</name>
</gene>
<evidence type="ECO:0000313" key="1">
    <source>
        <dbReference type="EMBL" id="KAB8040828.1"/>
    </source>
</evidence>
<dbReference type="AlphaFoldDB" id="A0A6N6W0K5"/>
<evidence type="ECO:0000313" key="2">
    <source>
        <dbReference type="Proteomes" id="UP000437748"/>
    </source>
</evidence>